<keyword evidence="8" id="KW-0311">Gluconate utilization</keyword>
<reference evidence="11 12" key="1">
    <citation type="submission" date="2014-08" db="EMBL/GenBank/DDBJ databases">
        <title>Complete genome sequence of Corynebacterium sphenisci CECT 5990(T) (=DSM 44792(T)), isolated from healthy wild penguins.</title>
        <authorList>
            <person name="Ruckert C."/>
            <person name="Albersmeier A."/>
            <person name="Winkler A."/>
            <person name="Kalinowski J."/>
        </authorList>
    </citation>
    <scope>NUCLEOTIDE SEQUENCE [LARGE SCALE GENOMIC DNA]</scope>
    <source>
        <strain evidence="11 12">DSM 44792</strain>
    </source>
</reference>
<keyword evidence="12" id="KW-1185">Reference proteome</keyword>
<gene>
    <name evidence="11" type="ORF">CSPHI_11720</name>
</gene>
<keyword evidence="7 10" id="KW-0067">ATP-binding</keyword>
<dbReference type="Gene3D" id="3.40.50.300">
    <property type="entry name" value="P-loop containing nucleotide triphosphate hydrolases"/>
    <property type="match status" value="1"/>
</dbReference>
<organism evidence="11 12">
    <name type="scientific">Corynebacterium sphenisci DSM 44792</name>
    <dbReference type="NCBI Taxonomy" id="1437874"/>
    <lineage>
        <taxon>Bacteria</taxon>
        <taxon>Bacillati</taxon>
        <taxon>Actinomycetota</taxon>
        <taxon>Actinomycetes</taxon>
        <taxon>Mycobacteriales</taxon>
        <taxon>Corynebacteriaceae</taxon>
        <taxon>Corynebacterium</taxon>
    </lineage>
</organism>
<name>A0A1L7D055_9CORY</name>
<dbReference type="AlphaFoldDB" id="A0A1L7D055"/>
<keyword evidence="5 10" id="KW-0547">Nucleotide-binding</keyword>
<comment type="catalytic activity">
    <reaction evidence="9 10">
        <text>D-gluconate + ATP = 6-phospho-D-gluconate + ADP + H(+)</text>
        <dbReference type="Rhea" id="RHEA:19433"/>
        <dbReference type="ChEBI" id="CHEBI:15378"/>
        <dbReference type="ChEBI" id="CHEBI:18391"/>
        <dbReference type="ChEBI" id="CHEBI:30616"/>
        <dbReference type="ChEBI" id="CHEBI:58759"/>
        <dbReference type="ChEBI" id="CHEBI:456216"/>
        <dbReference type="EC" id="2.7.1.12"/>
    </reaction>
</comment>
<dbReference type="InterPro" id="IPR006001">
    <property type="entry name" value="Therm_gnt_kin"/>
</dbReference>
<dbReference type="GO" id="GO:0005524">
    <property type="term" value="F:ATP binding"/>
    <property type="evidence" value="ECO:0007669"/>
    <property type="project" value="UniProtKB-KW"/>
</dbReference>
<accession>A0A1L7D055</accession>
<sequence>MDDCTHLVFMGVSGCGKSTAAALAAGRLGRPLAEADDFHPAANIEKMAAGRPLDDADRAPWLAALRDRMAEVGAPGAVVTCSALKRAYRDTLREAPGRVFFVHLAGSRELIGARLAARTGHFMPADLLGSQYADLEPLAADEDGVTLDVAAAPGELVDAALAAAGLAGGGR</sequence>
<dbReference type="InterPro" id="IPR027417">
    <property type="entry name" value="P-loop_NTPase"/>
</dbReference>
<protein>
    <recommendedName>
        <fullName evidence="3 10">Gluconokinase</fullName>
        <ecNumber evidence="3 10">2.7.1.12</ecNumber>
    </recommendedName>
</protein>
<evidence type="ECO:0000256" key="2">
    <source>
        <dbReference type="ARBA" id="ARBA00008420"/>
    </source>
</evidence>
<dbReference type="EC" id="2.7.1.12" evidence="3 10"/>
<evidence type="ECO:0000256" key="1">
    <source>
        <dbReference type="ARBA" id="ARBA00004761"/>
    </source>
</evidence>
<dbReference type="GO" id="GO:0046316">
    <property type="term" value="F:gluconokinase activity"/>
    <property type="evidence" value="ECO:0007669"/>
    <property type="project" value="UniProtKB-EC"/>
</dbReference>
<dbReference type="EMBL" id="CP009248">
    <property type="protein sequence ID" value="APT91519.1"/>
    <property type="molecule type" value="Genomic_DNA"/>
</dbReference>
<evidence type="ECO:0000256" key="10">
    <source>
        <dbReference type="RuleBase" id="RU363066"/>
    </source>
</evidence>
<dbReference type="STRING" id="1437874.CSPHI_11720"/>
<dbReference type="Proteomes" id="UP000185469">
    <property type="component" value="Chromosome"/>
</dbReference>
<dbReference type="RefSeq" id="WP_075693408.1">
    <property type="nucleotide sequence ID" value="NZ_CP009248.1"/>
</dbReference>
<keyword evidence="4 10" id="KW-0808">Transferase</keyword>
<evidence type="ECO:0000256" key="6">
    <source>
        <dbReference type="ARBA" id="ARBA00022777"/>
    </source>
</evidence>
<comment type="similarity">
    <text evidence="2 10">Belongs to the gluconokinase GntK/GntV family.</text>
</comment>
<evidence type="ECO:0000256" key="8">
    <source>
        <dbReference type="ARBA" id="ARBA00023064"/>
    </source>
</evidence>
<dbReference type="GO" id="GO:0019521">
    <property type="term" value="P:D-gluconate metabolic process"/>
    <property type="evidence" value="ECO:0007669"/>
    <property type="project" value="UniProtKB-KW"/>
</dbReference>
<evidence type="ECO:0000313" key="12">
    <source>
        <dbReference type="Proteomes" id="UP000185469"/>
    </source>
</evidence>
<dbReference type="KEGG" id="csph:CSPHI_11720"/>
<evidence type="ECO:0000313" key="11">
    <source>
        <dbReference type="EMBL" id="APT91519.1"/>
    </source>
</evidence>
<evidence type="ECO:0000256" key="5">
    <source>
        <dbReference type="ARBA" id="ARBA00022741"/>
    </source>
</evidence>
<dbReference type="PANTHER" id="PTHR43442">
    <property type="entry name" value="GLUCONOKINASE-RELATED"/>
    <property type="match status" value="1"/>
</dbReference>
<evidence type="ECO:0000256" key="3">
    <source>
        <dbReference type="ARBA" id="ARBA00012054"/>
    </source>
</evidence>
<comment type="pathway">
    <text evidence="1">Carbohydrate acid metabolism.</text>
</comment>
<dbReference type="PANTHER" id="PTHR43442:SF3">
    <property type="entry name" value="GLUCONOKINASE-RELATED"/>
    <property type="match status" value="1"/>
</dbReference>
<dbReference type="NCBIfam" id="TIGR01313">
    <property type="entry name" value="therm_gnt_kin"/>
    <property type="match status" value="1"/>
</dbReference>
<evidence type="ECO:0000256" key="4">
    <source>
        <dbReference type="ARBA" id="ARBA00022679"/>
    </source>
</evidence>
<dbReference type="FunFam" id="3.40.50.300:FF:000522">
    <property type="entry name" value="Gluconokinase"/>
    <property type="match status" value="1"/>
</dbReference>
<evidence type="ECO:0000256" key="7">
    <source>
        <dbReference type="ARBA" id="ARBA00022840"/>
    </source>
</evidence>
<evidence type="ECO:0000256" key="9">
    <source>
        <dbReference type="ARBA" id="ARBA00048090"/>
    </source>
</evidence>
<proteinExistence type="inferred from homology"/>
<dbReference type="GO" id="GO:0005737">
    <property type="term" value="C:cytoplasm"/>
    <property type="evidence" value="ECO:0007669"/>
    <property type="project" value="TreeGrafter"/>
</dbReference>
<dbReference type="OrthoDB" id="9795716at2"/>
<dbReference type="SUPFAM" id="SSF52540">
    <property type="entry name" value="P-loop containing nucleoside triphosphate hydrolases"/>
    <property type="match status" value="1"/>
</dbReference>
<dbReference type="CDD" id="cd02021">
    <property type="entry name" value="GntK"/>
    <property type="match status" value="1"/>
</dbReference>
<keyword evidence="6 10" id="KW-0418">Kinase</keyword>